<dbReference type="Pfam" id="PF16884">
    <property type="entry name" value="ADH_N_2"/>
    <property type="match status" value="1"/>
</dbReference>
<name>A0A8J6DN46_GALPY</name>
<dbReference type="Proteomes" id="UP000700334">
    <property type="component" value="Unassembled WGS sequence"/>
</dbReference>
<dbReference type="Gene3D" id="3.40.50.720">
    <property type="entry name" value="NAD(P)-binding Rossmann-like Domain"/>
    <property type="match status" value="1"/>
</dbReference>
<dbReference type="EMBL" id="JAGFMF010011747">
    <property type="protein sequence ID" value="KAG8514251.1"/>
    <property type="molecule type" value="Genomic_DNA"/>
</dbReference>
<comment type="caution">
    <text evidence="8">The sequence shown here is derived from an EMBL/GenBank/DDBJ whole genome shotgun (WGS) entry which is preliminary data.</text>
</comment>
<evidence type="ECO:0000259" key="7">
    <source>
        <dbReference type="Pfam" id="PF16884"/>
    </source>
</evidence>
<organism evidence="8 9">
    <name type="scientific">Galemys pyrenaicus</name>
    <name type="common">Iberian desman</name>
    <name type="synonym">Pyrenean desman</name>
    <dbReference type="NCBI Taxonomy" id="202257"/>
    <lineage>
        <taxon>Eukaryota</taxon>
        <taxon>Metazoa</taxon>
        <taxon>Chordata</taxon>
        <taxon>Craniata</taxon>
        <taxon>Vertebrata</taxon>
        <taxon>Euteleostomi</taxon>
        <taxon>Mammalia</taxon>
        <taxon>Eutheria</taxon>
        <taxon>Laurasiatheria</taxon>
        <taxon>Eulipotyphla</taxon>
        <taxon>Talpidae</taxon>
        <taxon>Galemys</taxon>
    </lineage>
</organism>
<dbReference type="OrthoDB" id="809632at2759"/>
<evidence type="ECO:0000256" key="2">
    <source>
        <dbReference type="ARBA" id="ARBA00011981"/>
    </source>
</evidence>
<comment type="catalytic activity">
    <reaction evidence="6">
        <text>13,14-dihydro-15-oxo-prostaglandin E1 + NADP(+) = 15-oxoprostaglandin E1 + NADPH + H(+)</text>
        <dbReference type="Rhea" id="RHEA:50584"/>
        <dbReference type="ChEBI" id="CHEBI:15378"/>
        <dbReference type="ChEBI" id="CHEBI:57401"/>
        <dbReference type="ChEBI" id="CHEBI:57783"/>
        <dbReference type="ChEBI" id="CHEBI:58349"/>
        <dbReference type="ChEBI" id="CHEBI:133408"/>
    </reaction>
    <physiologicalReaction direction="right-to-left" evidence="6">
        <dbReference type="Rhea" id="RHEA:50586"/>
    </physiologicalReaction>
</comment>
<dbReference type="GO" id="GO:0047522">
    <property type="term" value="F:15-oxoprostaglandin 13-reductase [NAD(P)+] activity"/>
    <property type="evidence" value="ECO:0007669"/>
    <property type="project" value="UniProtKB-EC"/>
</dbReference>
<feature type="non-terminal residue" evidence="8">
    <location>
        <position position="1"/>
    </location>
</feature>
<comment type="catalytic activity">
    <reaction evidence="5">
        <text>13,14-dihydro-15-oxo-PGF2alpha + NADP(+) = 15-oxoprostaglandin F2alpha + NADPH + H(+)</text>
        <dbReference type="Rhea" id="RHEA:50588"/>
        <dbReference type="ChEBI" id="CHEBI:15378"/>
        <dbReference type="ChEBI" id="CHEBI:57783"/>
        <dbReference type="ChEBI" id="CHEBI:58349"/>
        <dbReference type="ChEBI" id="CHEBI:133374"/>
        <dbReference type="ChEBI" id="CHEBI:133409"/>
    </reaction>
    <physiologicalReaction direction="right-to-left" evidence="5">
        <dbReference type="Rhea" id="RHEA:50590"/>
    </physiologicalReaction>
</comment>
<dbReference type="Gene3D" id="3.90.180.10">
    <property type="entry name" value="Medium-chain alcohol dehydrogenases, catalytic domain"/>
    <property type="match status" value="1"/>
</dbReference>
<evidence type="ECO:0000256" key="3">
    <source>
        <dbReference type="ARBA" id="ARBA00033119"/>
    </source>
</evidence>
<evidence type="ECO:0000256" key="1">
    <source>
        <dbReference type="ARBA" id="ARBA00010460"/>
    </source>
</evidence>
<protein>
    <recommendedName>
        <fullName evidence="3">15-oxoprostaglandin 13-reductase</fullName>
        <ecNumber evidence="2">1.3.1.48</ecNumber>
    </recommendedName>
    <alternativeName>
        <fullName evidence="3">15-oxoprostaglandin 13-reductase</fullName>
    </alternativeName>
</protein>
<reference evidence="8" key="1">
    <citation type="journal article" date="2021" name="Evol. Appl.">
        <title>The genome of the Pyrenean desman and the effects of bottlenecks and inbreeding on the genomic landscape of an endangered species.</title>
        <authorList>
            <person name="Escoda L."/>
            <person name="Castresana J."/>
        </authorList>
    </citation>
    <scope>NUCLEOTIDE SEQUENCE</scope>
    <source>
        <strain evidence="8">IBE-C5619</strain>
    </source>
</reference>
<proteinExistence type="inferred from homology"/>
<evidence type="ECO:0000313" key="9">
    <source>
        <dbReference type="Proteomes" id="UP000700334"/>
    </source>
</evidence>
<comment type="similarity">
    <text evidence="1">Belongs to the NADP-dependent oxidoreductase L4BD family.</text>
</comment>
<keyword evidence="9" id="KW-1185">Reference proteome</keyword>
<sequence>MKHLKATKLIIPLKTVELPTLEIGKALPEALLLTPYMRVAVKILKEDKKMMGQQVARVLESKNSALPTGTTAVISFRLDKDDSGQIIYHCLWLWENLGFTGLTTYLGLFDICGIKGGKTVMINAAEEATAKIKGYKVGEQQCLIKRLPILKNSDLMLPYTVGNMEELLDVGPPLHRVKLSHFPQARTRRSLSISNYTYKRLLSPSGTE</sequence>
<accession>A0A8J6DN46</accession>
<gene>
    <name evidence="8" type="ORF">J0S82_003127</name>
</gene>
<evidence type="ECO:0000256" key="5">
    <source>
        <dbReference type="ARBA" id="ARBA00048290"/>
    </source>
</evidence>
<dbReference type="InterPro" id="IPR011032">
    <property type="entry name" value="GroES-like_sf"/>
</dbReference>
<evidence type="ECO:0000256" key="4">
    <source>
        <dbReference type="ARBA" id="ARBA00047878"/>
    </source>
</evidence>
<dbReference type="InterPro" id="IPR041694">
    <property type="entry name" value="ADH_N_2"/>
</dbReference>
<dbReference type="EC" id="1.3.1.48" evidence="2"/>
<evidence type="ECO:0000256" key="6">
    <source>
        <dbReference type="ARBA" id="ARBA00049070"/>
    </source>
</evidence>
<dbReference type="AlphaFoldDB" id="A0A8J6DN46"/>
<evidence type="ECO:0000313" key="8">
    <source>
        <dbReference type="EMBL" id="KAG8514251.1"/>
    </source>
</evidence>
<dbReference type="SUPFAM" id="SSF50129">
    <property type="entry name" value="GroES-like"/>
    <property type="match status" value="1"/>
</dbReference>
<feature type="domain" description="Oxidoreductase N-terminal" evidence="7">
    <location>
        <begin position="13"/>
        <end position="72"/>
    </location>
</feature>
<comment type="catalytic activity">
    <reaction evidence="4">
        <text>13,14-dihydro-15-oxo-prostaglandin F1alpha + NADP(+) = 15-oxoprostaglandin F1alpha + NADPH + H(+)</text>
        <dbReference type="Rhea" id="RHEA:50592"/>
        <dbReference type="ChEBI" id="CHEBI:15378"/>
        <dbReference type="ChEBI" id="CHEBI:57783"/>
        <dbReference type="ChEBI" id="CHEBI:58349"/>
        <dbReference type="ChEBI" id="CHEBI:79072"/>
        <dbReference type="ChEBI" id="CHEBI:133411"/>
    </reaction>
    <physiologicalReaction direction="right-to-left" evidence="4">
        <dbReference type="Rhea" id="RHEA:50594"/>
    </physiologicalReaction>
</comment>